<dbReference type="GO" id="GO:0003700">
    <property type="term" value="F:DNA-binding transcription factor activity"/>
    <property type="evidence" value="ECO:0007669"/>
    <property type="project" value="InterPro"/>
</dbReference>
<dbReference type="PANTHER" id="PTHR42756:SF1">
    <property type="entry name" value="TRANSCRIPTIONAL REPRESSOR OF EMRAB OPERON"/>
    <property type="match status" value="1"/>
</dbReference>
<evidence type="ECO:0000259" key="4">
    <source>
        <dbReference type="PROSITE" id="PS50995"/>
    </source>
</evidence>
<dbReference type="PROSITE" id="PS50995">
    <property type="entry name" value="HTH_MARR_2"/>
    <property type="match status" value="1"/>
</dbReference>
<keyword evidence="2" id="KW-0238">DNA-binding</keyword>
<protein>
    <submittedName>
        <fullName evidence="5">MarR family transcriptional regulator</fullName>
    </submittedName>
</protein>
<evidence type="ECO:0000256" key="3">
    <source>
        <dbReference type="ARBA" id="ARBA00023163"/>
    </source>
</evidence>
<keyword evidence="6" id="KW-1185">Reference proteome</keyword>
<dbReference type="GO" id="GO:0003677">
    <property type="term" value="F:DNA binding"/>
    <property type="evidence" value="ECO:0007669"/>
    <property type="project" value="UniProtKB-KW"/>
</dbReference>
<feature type="domain" description="HTH marR-type" evidence="4">
    <location>
        <begin position="31"/>
        <end position="170"/>
    </location>
</feature>
<dbReference type="SMART" id="SM00347">
    <property type="entry name" value="HTH_MARR"/>
    <property type="match status" value="1"/>
</dbReference>
<gene>
    <name evidence="5" type="ORF">FYJ71_06070</name>
</gene>
<comment type="caution">
    <text evidence="5">The sequence shown here is derived from an EMBL/GenBank/DDBJ whole genome shotgun (WGS) entry which is preliminary data.</text>
</comment>
<keyword evidence="3" id="KW-0804">Transcription</keyword>
<organism evidence="5 6">
    <name type="scientific">Peptostreptococcus porci</name>
    <dbReference type="NCBI Taxonomy" id="2652282"/>
    <lineage>
        <taxon>Bacteria</taxon>
        <taxon>Bacillati</taxon>
        <taxon>Bacillota</taxon>
        <taxon>Clostridia</taxon>
        <taxon>Peptostreptococcales</taxon>
        <taxon>Peptostreptococcaceae</taxon>
        <taxon>Peptostreptococcus</taxon>
    </lineage>
</organism>
<dbReference type="RefSeq" id="WP_154537922.1">
    <property type="nucleotide sequence ID" value="NZ_VUNE01000003.1"/>
</dbReference>
<sequence>MISIEKYLEDKIDMTNVDNKNIDNEDFSFSYDESRRLLNEIIVELFNNILTIEERSLKKRGIKDLTMTEIHAIEAIGLDGNKTMSEVAESLDITMGTLTTTMSKLEKKGYAQRTKDPKDRRVVVASLTRKGELVEKIHKNFHEEMIDHAMADLKIDEDKALVRALQNINNFFIKEYGRE</sequence>
<keyword evidence="1" id="KW-0805">Transcription regulation</keyword>
<accession>A0A6N7XH48</accession>
<evidence type="ECO:0000256" key="1">
    <source>
        <dbReference type="ARBA" id="ARBA00023015"/>
    </source>
</evidence>
<dbReference type="Pfam" id="PF01047">
    <property type="entry name" value="MarR"/>
    <property type="match status" value="1"/>
</dbReference>
<evidence type="ECO:0000313" key="5">
    <source>
        <dbReference type="EMBL" id="MST62529.1"/>
    </source>
</evidence>
<dbReference type="AlphaFoldDB" id="A0A6N7XH48"/>
<dbReference type="Gene3D" id="1.10.10.10">
    <property type="entry name" value="Winged helix-like DNA-binding domain superfamily/Winged helix DNA-binding domain"/>
    <property type="match status" value="1"/>
</dbReference>
<name>A0A6N7XH48_9FIRM</name>
<dbReference type="Proteomes" id="UP000440713">
    <property type="component" value="Unassembled WGS sequence"/>
</dbReference>
<dbReference type="InterPro" id="IPR036390">
    <property type="entry name" value="WH_DNA-bd_sf"/>
</dbReference>
<evidence type="ECO:0000256" key="2">
    <source>
        <dbReference type="ARBA" id="ARBA00023125"/>
    </source>
</evidence>
<proteinExistence type="predicted"/>
<dbReference type="PANTHER" id="PTHR42756">
    <property type="entry name" value="TRANSCRIPTIONAL REGULATOR, MARR"/>
    <property type="match status" value="1"/>
</dbReference>
<dbReference type="SUPFAM" id="SSF46785">
    <property type="entry name" value="Winged helix' DNA-binding domain"/>
    <property type="match status" value="1"/>
</dbReference>
<dbReference type="InterPro" id="IPR036388">
    <property type="entry name" value="WH-like_DNA-bd_sf"/>
</dbReference>
<dbReference type="EMBL" id="VUNE01000003">
    <property type="protein sequence ID" value="MST62529.1"/>
    <property type="molecule type" value="Genomic_DNA"/>
</dbReference>
<evidence type="ECO:0000313" key="6">
    <source>
        <dbReference type="Proteomes" id="UP000440713"/>
    </source>
</evidence>
<dbReference type="PRINTS" id="PR00598">
    <property type="entry name" value="HTHMARR"/>
</dbReference>
<dbReference type="InterPro" id="IPR000835">
    <property type="entry name" value="HTH_MarR-typ"/>
</dbReference>
<reference evidence="5 6" key="1">
    <citation type="submission" date="2019-08" db="EMBL/GenBank/DDBJ databases">
        <title>In-depth cultivation of the pig gut microbiome towards novel bacterial diversity and tailored functional studies.</title>
        <authorList>
            <person name="Wylensek D."/>
            <person name="Hitch T.C.A."/>
            <person name="Clavel T."/>
        </authorList>
    </citation>
    <scope>NUCLEOTIDE SEQUENCE [LARGE SCALE GENOMIC DNA]</scope>
    <source>
        <strain evidence="5 6">WCA-SAB-591-4A-A</strain>
    </source>
</reference>